<dbReference type="InterPro" id="IPR009080">
    <property type="entry name" value="tRNAsynth_Ia_anticodon-bd"/>
</dbReference>
<keyword evidence="7 10" id="KW-0648">Protein biosynthesis</keyword>
<dbReference type="Gene3D" id="2.170.220.10">
    <property type="match status" value="1"/>
</dbReference>
<dbReference type="AlphaFoldDB" id="A0A1G2TWA3"/>
<dbReference type="Gene3D" id="1.10.730.10">
    <property type="entry name" value="Isoleucyl-tRNA Synthetase, Domain 1"/>
    <property type="match status" value="1"/>
</dbReference>
<sequence length="478" mass="55221">MKTFYITTTLPYVNSDPHVGFAMEIIRADVIVRTKKLQGLEVFFNTGTDEHGSKIYQKALEIGKDPQEYVDEWAQKFKGLIDLLQISPDVHFVRTTDEHHIKAAQEFWKICDKNGFIYKKSYKIRYCVGCELEKTDSELIEGKCPIHPNLEVELIDEENYFFKFSSFQKQLLDLYKSRSNFVVPDFRLNEIRLFVERGLEDFSISRLKSKMPWGIPVPGDTDQVMYVWFDALVNYVSTLGWSEDQIQFEKFWTNGTPVQYCGKDNLRMQSAMWQAMLLAAGLPHSHQIVINGFFTGEGGIKMSKSLGNTVNPYDVVKEYGAEALRYYVCAEVSMFEDSPVSMDLIKQTYNAKLANGLGNLVSRIMKMASDNLSEPVKIPEWEDMSQYFSYLEKFEINKACDFIWKEIGGMDKYIQDNQPFKVVKEDKEKGKEMISSLVVRLYSVARMLNPILPETSAKIKSLIKENKVPEKPLFPRKD</sequence>
<evidence type="ECO:0000256" key="7">
    <source>
        <dbReference type="ARBA" id="ARBA00022917"/>
    </source>
</evidence>
<dbReference type="PANTHER" id="PTHR43326:SF1">
    <property type="entry name" value="METHIONINE--TRNA LIGASE, MITOCHONDRIAL"/>
    <property type="match status" value="1"/>
</dbReference>
<dbReference type="EMBL" id="MHWB01000011">
    <property type="protein sequence ID" value="OHB01577.1"/>
    <property type="molecule type" value="Genomic_DNA"/>
</dbReference>
<dbReference type="FunFam" id="2.170.220.10:FF:000003">
    <property type="entry name" value="Methionine--tRNA ligase"/>
    <property type="match status" value="1"/>
</dbReference>
<dbReference type="Pfam" id="PF09334">
    <property type="entry name" value="tRNA-synt_1g"/>
    <property type="match status" value="2"/>
</dbReference>
<dbReference type="PANTHER" id="PTHR43326">
    <property type="entry name" value="METHIONYL-TRNA SYNTHETASE"/>
    <property type="match status" value="1"/>
</dbReference>
<evidence type="ECO:0000259" key="11">
    <source>
        <dbReference type="Pfam" id="PF09334"/>
    </source>
</evidence>
<dbReference type="SUPFAM" id="SSF52374">
    <property type="entry name" value="Nucleotidylyl transferase"/>
    <property type="match status" value="1"/>
</dbReference>
<evidence type="ECO:0000256" key="4">
    <source>
        <dbReference type="ARBA" id="ARBA00022598"/>
    </source>
</evidence>
<dbReference type="InterPro" id="IPR014758">
    <property type="entry name" value="Met-tRNA_synth"/>
</dbReference>
<comment type="caution">
    <text evidence="12">The sequence shown here is derived from an EMBL/GenBank/DDBJ whole genome shotgun (WGS) entry which is preliminary data.</text>
</comment>
<evidence type="ECO:0000313" key="13">
    <source>
        <dbReference type="Proteomes" id="UP000177707"/>
    </source>
</evidence>
<dbReference type="PRINTS" id="PR01041">
    <property type="entry name" value="TRNASYNTHMET"/>
</dbReference>
<evidence type="ECO:0000256" key="9">
    <source>
        <dbReference type="ARBA" id="ARBA00030904"/>
    </source>
</evidence>
<evidence type="ECO:0000256" key="5">
    <source>
        <dbReference type="ARBA" id="ARBA00022741"/>
    </source>
</evidence>
<gene>
    <name evidence="12" type="ORF">A3A96_02805</name>
</gene>
<reference evidence="12 13" key="1">
    <citation type="journal article" date="2016" name="Nat. Commun.">
        <title>Thousands of microbial genomes shed light on interconnected biogeochemical processes in an aquifer system.</title>
        <authorList>
            <person name="Anantharaman K."/>
            <person name="Brown C.T."/>
            <person name="Hug L.A."/>
            <person name="Sharon I."/>
            <person name="Castelle C.J."/>
            <person name="Probst A.J."/>
            <person name="Thomas B.C."/>
            <person name="Singh A."/>
            <person name="Wilkins M.J."/>
            <person name="Karaoz U."/>
            <person name="Brodie E.L."/>
            <person name="Williams K.H."/>
            <person name="Hubbard S.S."/>
            <person name="Banfield J.F."/>
        </authorList>
    </citation>
    <scope>NUCLEOTIDE SEQUENCE [LARGE SCALE GENOMIC DNA]</scope>
</reference>
<dbReference type="EC" id="6.1.1.10" evidence="2"/>
<feature type="domain" description="Methionyl/Leucyl tRNA synthetase" evidence="11">
    <location>
        <begin position="155"/>
        <end position="365"/>
    </location>
</feature>
<comment type="function">
    <text evidence="1">Is required not only for elongation of protein synthesis but also for the initiation of all mRNA translation through initiator tRNA(fMet) aminoacylation.</text>
</comment>
<evidence type="ECO:0000256" key="8">
    <source>
        <dbReference type="ARBA" id="ARBA00023146"/>
    </source>
</evidence>
<keyword evidence="6 10" id="KW-0067">ATP-binding</keyword>
<name>A0A1G2TWA3_9BACT</name>
<dbReference type="CDD" id="cd00814">
    <property type="entry name" value="MetRS_core"/>
    <property type="match status" value="1"/>
</dbReference>
<feature type="domain" description="Methionyl/Leucyl tRNA synthetase" evidence="11">
    <location>
        <begin position="5"/>
        <end position="146"/>
    </location>
</feature>
<organism evidence="12 13">
    <name type="scientific">Candidatus Zambryskibacteria bacterium RIFCSPLOWO2_01_FULL_39_39</name>
    <dbReference type="NCBI Taxonomy" id="1802758"/>
    <lineage>
        <taxon>Bacteria</taxon>
        <taxon>Candidatus Zambryskiibacteriota</taxon>
    </lineage>
</organism>
<evidence type="ECO:0000256" key="1">
    <source>
        <dbReference type="ARBA" id="ARBA00003314"/>
    </source>
</evidence>
<evidence type="ECO:0000256" key="10">
    <source>
        <dbReference type="RuleBase" id="RU363039"/>
    </source>
</evidence>
<protein>
    <recommendedName>
        <fullName evidence="3">Methionine--tRNA ligase</fullName>
        <ecNumber evidence="2">6.1.1.10</ecNumber>
    </recommendedName>
    <alternativeName>
        <fullName evidence="9">Methionyl-tRNA synthetase</fullName>
    </alternativeName>
</protein>
<dbReference type="InterPro" id="IPR023457">
    <property type="entry name" value="Met-tRNA_synth_2"/>
</dbReference>
<comment type="similarity">
    <text evidence="10">Belongs to the class-I aminoacyl-tRNA synthetase family.</text>
</comment>
<evidence type="ECO:0000256" key="6">
    <source>
        <dbReference type="ARBA" id="ARBA00022840"/>
    </source>
</evidence>
<dbReference type="GO" id="GO:0006431">
    <property type="term" value="P:methionyl-tRNA aminoacylation"/>
    <property type="evidence" value="ECO:0007669"/>
    <property type="project" value="InterPro"/>
</dbReference>
<dbReference type="InterPro" id="IPR033911">
    <property type="entry name" value="MetRS_core"/>
</dbReference>
<dbReference type="InterPro" id="IPR015413">
    <property type="entry name" value="Methionyl/Leucyl_tRNA_Synth"/>
</dbReference>
<proteinExistence type="inferred from homology"/>
<dbReference type="GO" id="GO:0005524">
    <property type="term" value="F:ATP binding"/>
    <property type="evidence" value="ECO:0007669"/>
    <property type="project" value="UniProtKB-KW"/>
</dbReference>
<dbReference type="InterPro" id="IPR014729">
    <property type="entry name" value="Rossmann-like_a/b/a_fold"/>
</dbReference>
<dbReference type="SUPFAM" id="SSF47323">
    <property type="entry name" value="Anticodon-binding domain of a subclass of class I aminoacyl-tRNA synthetases"/>
    <property type="match status" value="1"/>
</dbReference>
<dbReference type="NCBIfam" id="TIGR00398">
    <property type="entry name" value="metG"/>
    <property type="match status" value="1"/>
</dbReference>
<evidence type="ECO:0000256" key="3">
    <source>
        <dbReference type="ARBA" id="ARBA00018753"/>
    </source>
</evidence>
<dbReference type="Gene3D" id="3.40.50.620">
    <property type="entry name" value="HUPs"/>
    <property type="match status" value="1"/>
</dbReference>
<evidence type="ECO:0000256" key="2">
    <source>
        <dbReference type="ARBA" id="ARBA00012838"/>
    </source>
</evidence>
<evidence type="ECO:0000313" key="12">
    <source>
        <dbReference type="EMBL" id="OHB01577.1"/>
    </source>
</evidence>
<dbReference type="GO" id="GO:0004825">
    <property type="term" value="F:methionine-tRNA ligase activity"/>
    <property type="evidence" value="ECO:0007669"/>
    <property type="project" value="UniProtKB-EC"/>
</dbReference>
<dbReference type="STRING" id="1802758.A3A96_02805"/>
<keyword evidence="8 10" id="KW-0030">Aminoacyl-tRNA synthetase</keyword>
<keyword evidence="4 10" id="KW-0436">Ligase</keyword>
<keyword evidence="5 10" id="KW-0547">Nucleotide-binding</keyword>
<accession>A0A1G2TWA3</accession>
<dbReference type="Proteomes" id="UP000177707">
    <property type="component" value="Unassembled WGS sequence"/>
</dbReference>